<evidence type="ECO:0000313" key="11">
    <source>
        <dbReference type="EMBL" id="KPX00734.1"/>
    </source>
</evidence>
<evidence type="ECO:0000256" key="1">
    <source>
        <dbReference type="ARBA" id="ARBA00010406"/>
    </source>
</evidence>
<feature type="compositionally biased region" description="Polar residues" evidence="10">
    <location>
        <begin position="1"/>
        <end position="25"/>
    </location>
</feature>
<dbReference type="Proteomes" id="UP000050356">
    <property type="component" value="Unassembled WGS sequence"/>
</dbReference>
<dbReference type="UniPathway" id="UPA00326"/>
<dbReference type="GO" id="GO:0004748">
    <property type="term" value="F:ribonucleoside-diphosphate reductase activity, thioredoxin disulfide as acceptor"/>
    <property type="evidence" value="ECO:0007669"/>
    <property type="project" value="UniProtKB-EC"/>
</dbReference>
<comment type="function">
    <text evidence="7 9">Provides the precursors necessary for DNA synthesis. Catalyzes the biosynthesis of deoxyribonucleotides from the corresponding ribonucleotides.</text>
</comment>
<keyword evidence="3" id="KW-0547">Nucleotide-binding</keyword>
<feature type="region of interest" description="Disordered" evidence="10">
    <location>
        <begin position="922"/>
        <end position="956"/>
    </location>
</feature>
<dbReference type="RefSeq" id="WP_057458752.1">
    <property type="nucleotide sequence ID" value="NZ_LIIG01000231.1"/>
</dbReference>
<dbReference type="GO" id="GO:0005524">
    <property type="term" value="F:ATP binding"/>
    <property type="evidence" value="ECO:0007669"/>
    <property type="project" value="UniProtKB-UniRule"/>
</dbReference>
<reference evidence="11 12" key="1">
    <citation type="submission" date="2015-09" db="EMBL/GenBank/DDBJ databases">
        <title>Genome announcement of multiple Pseudomonas syringae strains.</title>
        <authorList>
            <person name="Thakur S."/>
            <person name="Wang P.W."/>
            <person name="Gong Y."/>
            <person name="Weir B.S."/>
            <person name="Guttman D.S."/>
        </authorList>
    </citation>
    <scope>NUCLEOTIDE SEQUENCE [LARGE SCALE GENOMIC DNA]</scope>
    <source>
        <strain evidence="11 12">ICMP17524</strain>
    </source>
</reference>
<dbReference type="EMBL" id="LJQA01000080">
    <property type="protein sequence ID" value="KPX00734.1"/>
    <property type="molecule type" value="Genomic_DNA"/>
</dbReference>
<dbReference type="InterPro" id="IPR005144">
    <property type="entry name" value="ATP-cone_dom"/>
</dbReference>
<dbReference type="SUPFAM" id="SSF51998">
    <property type="entry name" value="PFL-like glycyl radical enzymes"/>
    <property type="match status" value="1"/>
</dbReference>
<dbReference type="GO" id="GO:0009263">
    <property type="term" value="P:deoxyribonucleotide biosynthetic process"/>
    <property type="evidence" value="ECO:0007669"/>
    <property type="project" value="UniProtKB-KW"/>
</dbReference>
<evidence type="ECO:0000256" key="2">
    <source>
        <dbReference type="ARBA" id="ARBA00022533"/>
    </source>
</evidence>
<feature type="region of interest" description="Disordered" evidence="10">
    <location>
        <begin position="1"/>
        <end position="28"/>
    </location>
</feature>
<proteinExistence type="inferred from homology"/>
<keyword evidence="6 9" id="KW-0215">Deoxyribonucleotide synthesis</keyword>
<dbReference type="Pfam" id="PF00317">
    <property type="entry name" value="Ribonuc_red_lgN"/>
    <property type="match status" value="1"/>
</dbReference>
<dbReference type="InterPro" id="IPR039718">
    <property type="entry name" value="Rrm1"/>
</dbReference>
<dbReference type="EC" id="1.17.4.1" evidence="9"/>
<dbReference type="InterPro" id="IPR013346">
    <property type="entry name" value="NrdE_NrdA_C"/>
</dbReference>
<evidence type="ECO:0000256" key="7">
    <source>
        <dbReference type="ARBA" id="ARBA00024942"/>
    </source>
</evidence>
<dbReference type="Pfam" id="PF03477">
    <property type="entry name" value="ATP-cone"/>
    <property type="match status" value="2"/>
</dbReference>
<evidence type="ECO:0000256" key="8">
    <source>
        <dbReference type="ARBA" id="ARBA00047754"/>
    </source>
</evidence>
<accession>A0A0P9N8K9</accession>
<dbReference type="Pfam" id="PF02867">
    <property type="entry name" value="Ribonuc_red_lgC"/>
    <property type="match status" value="1"/>
</dbReference>
<dbReference type="PROSITE" id="PS00089">
    <property type="entry name" value="RIBORED_LARGE"/>
    <property type="match status" value="1"/>
</dbReference>
<dbReference type="AlphaFoldDB" id="A0A0P9N8K9"/>
<keyword evidence="5 9" id="KW-0560">Oxidoreductase</keyword>
<evidence type="ECO:0000256" key="5">
    <source>
        <dbReference type="ARBA" id="ARBA00023002"/>
    </source>
</evidence>
<dbReference type="CDD" id="cd01679">
    <property type="entry name" value="RNR_I"/>
    <property type="match status" value="1"/>
</dbReference>
<dbReference type="NCBIfam" id="NF005544">
    <property type="entry name" value="PRK07207.1"/>
    <property type="match status" value="1"/>
</dbReference>
<dbReference type="PANTHER" id="PTHR11573:SF6">
    <property type="entry name" value="RIBONUCLEOSIDE-DIPHOSPHATE REDUCTASE LARGE SUBUNIT"/>
    <property type="match status" value="1"/>
</dbReference>
<protein>
    <recommendedName>
        <fullName evidence="9">Ribonucleoside-diphosphate reductase</fullName>
        <ecNumber evidence="9">1.17.4.1</ecNumber>
    </recommendedName>
</protein>
<dbReference type="Gene3D" id="3.20.70.20">
    <property type="match status" value="1"/>
</dbReference>
<comment type="caution">
    <text evidence="11">The sequence shown here is derived from an EMBL/GenBank/DDBJ whole genome shotgun (WGS) entry which is preliminary data.</text>
</comment>
<dbReference type="NCBIfam" id="TIGR02506">
    <property type="entry name" value="NrdE_NrdA"/>
    <property type="match status" value="1"/>
</dbReference>
<dbReference type="SUPFAM" id="SSF48168">
    <property type="entry name" value="R1 subunit of ribonucleotide reductase, N-terminal domain"/>
    <property type="match status" value="1"/>
</dbReference>
<evidence type="ECO:0000313" key="12">
    <source>
        <dbReference type="Proteomes" id="UP000050356"/>
    </source>
</evidence>
<dbReference type="InterPro" id="IPR013509">
    <property type="entry name" value="RNR_lsu_N"/>
</dbReference>
<organism evidence="11 12">
    <name type="scientific">Pseudomonas syringae pv. cerasicola</name>
    <dbReference type="NCBI Taxonomy" id="264451"/>
    <lineage>
        <taxon>Bacteria</taxon>
        <taxon>Pseudomonadati</taxon>
        <taxon>Pseudomonadota</taxon>
        <taxon>Gammaproteobacteria</taxon>
        <taxon>Pseudomonadales</taxon>
        <taxon>Pseudomonadaceae</taxon>
        <taxon>Pseudomonas</taxon>
        <taxon>Pseudomonas syringae</taxon>
    </lineage>
</organism>
<keyword evidence="4" id="KW-0067">ATP-binding</keyword>
<dbReference type="PROSITE" id="PS51161">
    <property type="entry name" value="ATP_CONE"/>
    <property type="match status" value="2"/>
</dbReference>
<evidence type="ECO:0000256" key="9">
    <source>
        <dbReference type="RuleBase" id="RU003410"/>
    </source>
</evidence>
<sequence length="970" mass="107922">MQTDTTRENSPTGAPQASQTPQDLSATAPGQLRVIKRNGTVVPYTDDKITVAITKAFLAVEGGNAAASSRIHDTVARLTEQVSATFKRRMPSGGTIHIEEIQDQVELALMRAGEQKVARDYVIYRDSRAKERAVRAPEDQVQAHPSIRITLADGSFAPLDMGRLNTIVTEACEGLAEVDANLIQTETLKNLYDGVALKDVNTALVMTARTLVEREPNYSFVTARLLMDTLRAEGLGFLGVADSATHHEMADLYAKALPAYVATGIKFELLNPVLAEFDLEKLGKAINHERDQQFTYLGLQTLYDRYFIHKDGVRFELPQIFFMRVAMGLAIEEKAREDRAIEFYNLLSSFDYMSSTPTLFNAGTLRPQLSSCYLTTVPDDLSGIYHAIHDNAMLSKFAGGLGNDWTPVRALGSYIKGTNGKSQGVVPFLKVVNDTAVAVNQGGKRKGAVCAYLETWHMDIEEFIELRKNTGDDRRRTHDMNTANWIPDLFMKRVFDDGPWTLFSPSEVPDLHDLTGKAFQERYEYYEALTEYPGKIKLFKTIQAKDLWRKMLSMLFETGHPWLTFKDPCNLRSPQQHVGVVHSSNLCTEITLNTNKDEIAVCNLGSINLPNHIVNGKLDTDKLKRTVDVAVRMLDNVIDINYYSVPQAKNSNLRHRPVGLGIMGFQDALYLQHIPYGSDAAVQFADTSMEAVSYYAIQASCDLADERGAYETFQGSLWSKGILPLDSQQILIEQRGEKYIDVDLKETLDWAPVRARVQKGIRNSNIMAIAPTATIANITGVSQSIEPTYQNLYVKSNLSGEFTVINPYLVRDLKARDLWDSVMINDLKYYDGSVQQIERIPQELKELYATAFDVDTKWIVDAASRRQKWIDQAQSLNLYIAGASGKKLDVTYRMAWYRGLKTTYYLRALAATSTEKSTVNTGKLNAVSSGGHGPDDSAITAPRPTEAAPAGPAPVPKACAIDEPDCEACQ</sequence>
<evidence type="ECO:0000256" key="10">
    <source>
        <dbReference type="SAM" id="MobiDB-lite"/>
    </source>
</evidence>
<dbReference type="InterPro" id="IPR008926">
    <property type="entry name" value="RNR_R1-su_N"/>
</dbReference>
<gene>
    <name evidence="11" type="ORF">ALO50_100025</name>
</gene>
<evidence type="ECO:0000256" key="6">
    <source>
        <dbReference type="ARBA" id="ARBA00023116"/>
    </source>
</evidence>
<evidence type="ECO:0000256" key="4">
    <source>
        <dbReference type="ARBA" id="ARBA00022840"/>
    </source>
</evidence>
<feature type="compositionally biased region" description="Low complexity" evidence="10">
    <location>
        <begin position="938"/>
        <end position="950"/>
    </location>
</feature>
<comment type="similarity">
    <text evidence="1 9">Belongs to the ribonucleoside diphosphate reductase large chain family.</text>
</comment>
<keyword evidence="2" id="KW-0021">Allosteric enzyme</keyword>
<evidence type="ECO:0000256" key="3">
    <source>
        <dbReference type="ARBA" id="ARBA00022741"/>
    </source>
</evidence>
<dbReference type="PANTHER" id="PTHR11573">
    <property type="entry name" value="RIBONUCLEOSIDE-DIPHOSPHATE REDUCTASE LARGE CHAIN"/>
    <property type="match status" value="1"/>
</dbReference>
<dbReference type="PRINTS" id="PR01183">
    <property type="entry name" value="RIBORDTASEM1"/>
</dbReference>
<dbReference type="PATRIC" id="fig|264451.4.peg.3022"/>
<dbReference type="InterPro" id="IPR000788">
    <property type="entry name" value="RNR_lg_C"/>
</dbReference>
<name>A0A0P9N8K9_PSESX</name>
<dbReference type="GO" id="GO:0005971">
    <property type="term" value="C:ribonucleoside-diphosphate reductase complex"/>
    <property type="evidence" value="ECO:0007669"/>
    <property type="project" value="TreeGrafter"/>
</dbReference>
<dbReference type="FunFam" id="3.20.70.20:FF:000009">
    <property type="entry name" value="Ribonucleoside-diphosphate reductase"/>
    <property type="match status" value="1"/>
</dbReference>
<comment type="catalytic activity">
    <reaction evidence="8 9">
        <text>a 2'-deoxyribonucleoside 5'-diphosphate + [thioredoxin]-disulfide + H2O = a ribonucleoside 5'-diphosphate + [thioredoxin]-dithiol</text>
        <dbReference type="Rhea" id="RHEA:23252"/>
        <dbReference type="Rhea" id="RHEA-COMP:10698"/>
        <dbReference type="Rhea" id="RHEA-COMP:10700"/>
        <dbReference type="ChEBI" id="CHEBI:15377"/>
        <dbReference type="ChEBI" id="CHEBI:29950"/>
        <dbReference type="ChEBI" id="CHEBI:50058"/>
        <dbReference type="ChEBI" id="CHEBI:57930"/>
        <dbReference type="ChEBI" id="CHEBI:73316"/>
        <dbReference type="EC" id="1.17.4.1"/>
    </reaction>
</comment>